<protein>
    <recommendedName>
        <fullName evidence="4">O-Antigen ligase</fullName>
    </recommendedName>
</protein>
<dbReference type="AlphaFoldDB" id="A0A7W6J8K5"/>
<comment type="caution">
    <text evidence="2">The sequence shown here is derived from an EMBL/GenBank/DDBJ whole genome shotgun (WGS) entry which is preliminary data.</text>
</comment>
<proteinExistence type="predicted"/>
<evidence type="ECO:0000313" key="3">
    <source>
        <dbReference type="Proteomes" id="UP000528286"/>
    </source>
</evidence>
<dbReference type="RefSeq" id="WP_183368008.1">
    <property type="nucleotide sequence ID" value="NZ_JACIEZ010000011.1"/>
</dbReference>
<sequence length="445" mass="48886">MRTDRFFGSSIKTVACALVLCLALIINTVHIETGMRIVPIGTALLATPFVFYIGRIANLKNTSKIEFLALMSFGLFILYFLLQAVIYPDWNVQKRAVGAVLFSIVPGFLFGMTVFTGDNSSEARGRRLIAVGLLLVSHALFVALISRYKVPDLWTVEYPGGRSVYQRIGDLIVLSFVLIVAIAESFADGSRSFIRYYAAVSVIAVGFFFEAQLAGSNAAAVIILAIFFMWTLMLFIRSLARWKTEGIGTAVRIACAHVLYGVLLVALVATAQPLRLFNYADDPLGIRRLSRSDVTPRTGTVESQAQPAQIEDGGMTEPYFQAPNSVSNRMEITRDLIREQLAASPIFGDLGVDLKHGGWGNYQHSFLSVQTHLGAVGSTLFSIVVIERLFSLFRRRGTVTLKAVTPVLLVFGMMATFFSWIGLWFMIGALYARPGGREQGEGCSV</sequence>
<feature type="transmembrane region" description="Helical" evidence="1">
    <location>
        <begin position="12"/>
        <end position="31"/>
    </location>
</feature>
<feature type="transmembrane region" description="Helical" evidence="1">
    <location>
        <begin position="128"/>
        <end position="148"/>
    </location>
</feature>
<evidence type="ECO:0008006" key="4">
    <source>
        <dbReference type="Google" id="ProtNLM"/>
    </source>
</evidence>
<gene>
    <name evidence="2" type="ORF">GGR23_003965</name>
</gene>
<organism evidence="2 3">
    <name type="scientific">Gellertiella hungarica</name>
    <dbReference type="NCBI Taxonomy" id="1572859"/>
    <lineage>
        <taxon>Bacteria</taxon>
        <taxon>Pseudomonadati</taxon>
        <taxon>Pseudomonadota</taxon>
        <taxon>Alphaproteobacteria</taxon>
        <taxon>Hyphomicrobiales</taxon>
        <taxon>Rhizobiaceae</taxon>
        <taxon>Gellertiella</taxon>
    </lineage>
</organism>
<keyword evidence="1" id="KW-0472">Membrane</keyword>
<feature type="transmembrane region" description="Helical" evidence="1">
    <location>
        <begin position="251"/>
        <end position="271"/>
    </location>
</feature>
<feature type="transmembrane region" description="Helical" evidence="1">
    <location>
        <begin position="194"/>
        <end position="213"/>
    </location>
</feature>
<evidence type="ECO:0000256" key="1">
    <source>
        <dbReference type="SAM" id="Phobius"/>
    </source>
</evidence>
<accession>A0A7W6J8K5</accession>
<feature type="transmembrane region" description="Helical" evidence="1">
    <location>
        <begin position="407"/>
        <end position="432"/>
    </location>
</feature>
<feature type="transmembrane region" description="Helical" evidence="1">
    <location>
        <begin position="219"/>
        <end position="239"/>
    </location>
</feature>
<keyword evidence="1" id="KW-1133">Transmembrane helix</keyword>
<name>A0A7W6J8K5_9HYPH</name>
<dbReference type="Proteomes" id="UP000528286">
    <property type="component" value="Unassembled WGS sequence"/>
</dbReference>
<keyword evidence="3" id="KW-1185">Reference proteome</keyword>
<feature type="transmembrane region" description="Helical" evidence="1">
    <location>
        <begin position="67"/>
        <end position="90"/>
    </location>
</feature>
<feature type="transmembrane region" description="Helical" evidence="1">
    <location>
        <begin position="96"/>
        <end position="116"/>
    </location>
</feature>
<feature type="transmembrane region" description="Helical" evidence="1">
    <location>
        <begin position="366"/>
        <end position="386"/>
    </location>
</feature>
<feature type="transmembrane region" description="Helical" evidence="1">
    <location>
        <begin position="37"/>
        <end position="55"/>
    </location>
</feature>
<feature type="transmembrane region" description="Helical" evidence="1">
    <location>
        <begin position="168"/>
        <end position="187"/>
    </location>
</feature>
<reference evidence="2 3" key="1">
    <citation type="submission" date="2020-08" db="EMBL/GenBank/DDBJ databases">
        <title>Genomic Encyclopedia of Type Strains, Phase IV (KMG-IV): sequencing the most valuable type-strain genomes for metagenomic binning, comparative biology and taxonomic classification.</title>
        <authorList>
            <person name="Goeker M."/>
        </authorList>
    </citation>
    <scope>NUCLEOTIDE SEQUENCE [LARGE SCALE GENOMIC DNA]</scope>
    <source>
        <strain evidence="2 3">DSM 29853</strain>
    </source>
</reference>
<keyword evidence="1" id="KW-0812">Transmembrane</keyword>
<evidence type="ECO:0000313" key="2">
    <source>
        <dbReference type="EMBL" id="MBB4066747.1"/>
    </source>
</evidence>
<dbReference type="EMBL" id="JACIEZ010000011">
    <property type="protein sequence ID" value="MBB4066747.1"/>
    <property type="molecule type" value="Genomic_DNA"/>
</dbReference>